<dbReference type="EC" id="1.6.5.2" evidence="2"/>
<dbReference type="GO" id="GO:0003955">
    <property type="term" value="F:NAD(P)H dehydrogenase (quinone) activity"/>
    <property type="evidence" value="ECO:0007669"/>
    <property type="project" value="UniProtKB-EC"/>
</dbReference>
<evidence type="ECO:0000259" key="1">
    <source>
        <dbReference type="Pfam" id="PF13460"/>
    </source>
</evidence>
<dbReference type="CDD" id="cd05269">
    <property type="entry name" value="TMR_SDR_a"/>
    <property type="match status" value="1"/>
</dbReference>
<dbReference type="PANTHER" id="PTHR47129:SF1">
    <property type="entry name" value="NMRA-LIKE DOMAIN-CONTAINING PROTEIN"/>
    <property type="match status" value="1"/>
</dbReference>
<keyword evidence="2" id="KW-0560">Oxidoreductase</keyword>
<evidence type="ECO:0000313" key="2">
    <source>
        <dbReference type="EMBL" id="MBP2181902.1"/>
    </source>
</evidence>
<evidence type="ECO:0000313" key="3">
    <source>
        <dbReference type="Proteomes" id="UP000741013"/>
    </source>
</evidence>
<organism evidence="2 3">
    <name type="scientific">Amycolatopsis magusensis</name>
    <dbReference type="NCBI Taxonomy" id="882444"/>
    <lineage>
        <taxon>Bacteria</taxon>
        <taxon>Bacillati</taxon>
        <taxon>Actinomycetota</taxon>
        <taxon>Actinomycetes</taxon>
        <taxon>Pseudonocardiales</taxon>
        <taxon>Pseudonocardiaceae</taxon>
        <taxon>Amycolatopsis</taxon>
    </lineage>
</organism>
<name>A0ABS4PR51_9PSEU</name>
<dbReference type="PANTHER" id="PTHR47129">
    <property type="entry name" value="QUINONE OXIDOREDUCTASE 2"/>
    <property type="match status" value="1"/>
</dbReference>
<gene>
    <name evidence="2" type="ORF">JOM49_003428</name>
</gene>
<dbReference type="Gene3D" id="3.40.50.720">
    <property type="entry name" value="NAD(P)-binding Rossmann-like Domain"/>
    <property type="match status" value="1"/>
</dbReference>
<dbReference type="SUPFAM" id="SSF51735">
    <property type="entry name" value="NAD(P)-binding Rossmann-fold domains"/>
    <property type="match status" value="1"/>
</dbReference>
<accession>A0ABS4PR51</accession>
<dbReference type="InterPro" id="IPR052718">
    <property type="entry name" value="NmrA-type_oxidoreductase"/>
</dbReference>
<dbReference type="Pfam" id="PF13460">
    <property type="entry name" value="NAD_binding_10"/>
    <property type="match status" value="1"/>
</dbReference>
<dbReference type="EMBL" id="JAGGMS010000001">
    <property type="protein sequence ID" value="MBP2181902.1"/>
    <property type="molecule type" value="Genomic_DNA"/>
</dbReference>
<proteinExistence type="predicted"/>
<keyword evidence="3" id="KW-1185">Reference proteome</keyword>
<sequence>MTIVVTGANGQLGRLVVEHLLKRVDKSEVAVSVREPAKARDLGVDVRHGDFDRPETLDAAFAGADKLLLVSTGDASDHRVTQHRNAIDAAKRAGVRHLVYTSLTKADTSGMLLARTHAPTEELVKASGLTYTNLRNNWYLENNLGTIAAALATGTVASSAGDGRTAPVTRSEYAEAAAAVLAGDGHENAIYELGAPVSYSGTDWAAALTEATGREITFTAITDEQAVEQFTAAGLPAPVIEVLVDSNRAIAGGDLDLPSPELTKLIGREPVTLREWIATQVA</sequence>
<comment type="caution">
    <text evidence="2">The sequence shown here is derived from an EMBL/GenBank/DDBJ whole genome shotgun (WGS) entry which is preliminary data.</text>
</comment>
<feature type="domain" description="NAD(P)-binding" evidence="1">
    <location>
        <begin position="7"/>
        <end position="182"/>
    </location>
</feature>
<reference evidence="2 3" key="1">
    <citation type="submission" date="2021-03" db="EMBL/GenBank/DDBJ databases">
        <title>Sequencing the genomes of 1000 actinobacteria strains.</title>
        <authorList>
            <person name="Klenk H.-P."/>
        </authorList>
    </citation>
    <scope>NUCLEOTIDE SEQUENCE [LARGE SCALE GENOMIC DNA]</scope>
    <source>
        <strain evidence="2 3">DSM 45510</strain>
    </source>
</reference>
<dbReference type="InterPro" id="IPR036291">
    <property type="entry name" value="NAD(P)-bd_dom_sf"/>
</dbReference>
<dbReference type="Gene3D" id="3.90.25.10">
    <property type="entry name" value="UDP-galactose 4-epimerase, domain 1"/>
    <property type="match status" value="1"/>
</dbReference>
<dbReference type="RefSeq" id="WP_209665265.1">
    <property type="nucleotide sequence ID" value="NZ_JAGGMS010000001.1"/>
</dbReference>
<dbReference type="Proteomes" id="UP000741013">
    <property type="component" value="Unassembled WGS sequence"/>
</dbReference>
<dbReference type="InterPro" id="IPR016040">
    <property type="entry name" value="NAD(P)-bd_dom"/>
</dbReference>
<protein>
    <submittedName>
        <fullName evidence="2">NAD(P)H dehydrogenase (Quinone)</fullName>
        <ecNumber evidence="2">1.6.5.2</ecNumber>
    </submittedName>
</protein>